<dbReference type="Proteomes" id="UP000317933">
    <property type="component" value="Unassembled WGS sequence"/>
</dbReference>
<accession>A0A502HMX6</accession>
<organism evidence="2 3">
    <name type="scientific">Pseudomonas arsenicoxydans</name>
    <dbReference type="NCBI Taxonomy" id="702115"/>
    <lineage>
        <taxon>Bacteria</taxon>
        <taxon>Pseudomonadati</taxon>
        <taxon>Pseudomonadota</taxon>
        <taxon>Gammaproteobacteria</taxon>
        <taxon>Pseudomonadales</taxon>
        <taxon>Pseudomonadaceae</taxon>
        <taxon>Pseudomonas</taxon>
    </lineage>
</organism>
<dbReference type="RefSeq" id="WP_140669699.1">
    <property type="nucleotide sequence ID" value="NZ_RCZE01000012.1"/>
</dbReference>
<feature type="region of interest" description="Disordered" evidence="1">
    <location>
        <begin position="76"/>
        <end position="107"/>
    </location>
</feature>
<dbReference type="AlphaFoldDB" id="A0A502HMX6"/>
<dbReference type="NCBIfam" id="NF040697">
    <property type="entry name" value="VPA1267_fam"/>
    <property type="match status" value="1"/>
</dbReference>
<proteinExistence type="predicted"/>
<comment type="caution">
    <text evidence="2">The sequence shown here is derived from an EMBL/GenBank/DDBJ whole genome shotgun (WGS) entry which is preliminary data.</text>
</comment>
<gene>
    <name evidence="2" type="ORF">EAH78_23845</name>
</gene>
<reference evidence="2 3" key="1">
    <citation type="journal article" date="2019" name="Environ. Microbiol.">
        <title>Species interactions and distinct microbial communities in high Arctic permafrost affected cryosols are associated with the CH4 and CO2 gas fluxes.</title>
        <authorList>
            <person name="Altshuler I."/>
            <person name="Hamel J."/>
            <person name="Turney S."/>
            <person name="Magnuson E."/>
            <person name="Levesque R."/>
            <person name="Greer C."/>
            <person name="Whyte L.G."/>
        </authorList>
    </citation>
    <scope>NUCLEOTIDE SEQUENCE [LARGE SCALE GENOMIC DNA]</scope>
    <source>
        <strain evidence="2 3">E3</strain>
    </source>
</reference>
<evidence type="ECO:0000256" key="1">
    <source>
        <dbReference type="SAM" id="MobiDB-lite"/>
    </source>
</evidence>
<name>A0A502HMX6_9PSED</name>
<dbReference type="InterPro" id="IPR049841">
    <property type="entry name" value="VPA1267-like"/>
</dbReference>
<dbReference type="EMBL" id="RCZE01000012">
    <property type="protein sequence ID" value="TPG74598.1"/>
    <property type="molecule type" value="Genomic_DNA"/>
</dbReference>
<evidence type="ECO:0000313" key="2">
    <source>
        <dbReference type="EMBL" id="TPG74598.1"/>
    </source>
</evidence>
<sequence length="146" mass="16808">MANGQHIAKQNFAAFLAWSVSKTDDDFRKYVHKCKLKRSEIASECRFARSVLIQNPAIKNALETLEQRLRTVGVLPPTSEPVLRPRTPAPTIHDREPSNHQHDSKRLSRLEQENAALRAELSEAKRMLERFKLMSEFMAETGRMPR</sequence>
<feature type="compositionally biased region" description="Basic and acidic residues" evidence="1">
    <location>
        <begin position="92"/>
        <end position="107"/>
    </location>
</feature>
<protein>
    <submittedName>
        <fullName evidence="2">Uncharacterized protein</fullName>
    </submittedName>
</protein>
<evidence type="ECO:0000313" key="3">
    <source>
        <dbReference type="Proteomes" id="UP000317933"/>
    </source>
</evidence>